<dbReference type="OrthoDB" id="2472181at2"/>
<dbReference type="InterPro" id="IPR001242">
    <property type="entry name" value="Condensation_dom"/>
</dbReference>
<dbReference type="InterPro" id="IPR020845">
    <property type="entry name" value="AMP-binding_CS"/>
</dbReference>
<dbReference type="Gene3D" id="3.40.50.12780">
    <property type="entry name" value="N-terminal domain of ligase-like"/>
    <property type="match status" value="1"/>
</dbReference>
<dbReference type="AlphaFoldDB" id="A0A1H0FC21"/>
<dbReference type="SUPFAM" id="SSF56801">
    <property type="entry name" value="Acetyl-CoA synthetase-like"/>
    <property type="match status" value="1"/>
</dbReference>
<organism evidence="3 4">
    <name type="scientific">Actinokineospora alba</name>
    <dbReference type="NCBI Taxonomy" id="504798"/>
    <lineage>
        <taxon>Bacteria</taxon>
        <taxon>Bacillati</taxon>
        <taxon>Actinomycetota</taxon>
        <taxon>Actinomycetes</taxon>
        <taxon>Pseudonocardiales</taxon>
        <taxon>Pseudonocardiaceae</taxon>
        <taxon>Actinokineospora</taxon>
    </lineage>
</organism>
<reference evidence="4" key="1">
    <citation type="submission" date="2016-10" db="EMBL/GenBank/DDBJ databases">
        <authorList>
            <person name="Varghese N."/>
            <person name="Submissions S."/>
        </authorList>
    </citation>
    <scope>NUCLEOTIDE SEQUENCE [LARGE SCALE GENOMIC DNA]</scope>
    <source>
        <strain evidence="4">IBRC-M 10655</strain>
    </source>
</reference>
<keyword evidence="4" id="KW-1185">Reference proteome</keyword>
<dbReference type="Pfam" id="PF00550">
    <property type="entry name" value="PP-binding"/>
    <property type="match status" value="1"/>
</dbReference>
<evidence type="ECO:0000259" key="2">
    <source>
        <dbReference type="PROSITE" id="PS50075"/>
    </source>
</evidence>
<dbReference type="GO" id="GO:0003824">
    <property type="term" value="F:catalytic activity"/>
    <property type="evidence" value="ECO:0007669"/>
    <property type="project" value="InterPro"/>
</dbReference>
<name>A0A1H0FC21_9PSEU</name>
<dbReference type="FunFam" id="3.40.50.980:FF:000001">
    <property type="entry name" value="Non-ribosomal peptide synthetase"/>
    <property type="match status" value="1"/>
</dbReference>
<dbReference type="Gene3D" id="1.10.1200.10">
    <property type="entry name" value="ACP-like"/>
    <property type="match status" value="1"/>
</dbReference>
<feature type="domain" description="Carrier" evidence="2">
    <location>
        <begin position="954"/>
        <end position="1028"/>
    </location>
</feature>
<dbReference type="GO" id="GO:0031177">
    <property type="term" value="F:phosphopantetheine binding"/>
    <property type="evidence" value="ECO:0007669"/>
    <property type="project" value="TreeGrafter"/>
</dbReference>
<dbReference type="Proteomes" id="UP000199651">
    <property type="component" value="Unassembled WGS sequence"/>
</dbReference>
<dbReference type="Gene3D" id="3.30.559.30">
    <property type="entry name" value="Nonribosomal peptide synthetase, condensation domain"/>
    <property type="match status" value="1"/>
</dbReference>
<dbReference type="Pfam" id="PF00668">
    <property type="entry name" value="Condensation"/>
    <property type="match status" value="1"/>
</dbReference>
<dbReference type="GO" id="GO:0043041">
    <property type="term" value="P:amino acid activation for nonribosomal peptide biosynthetic process"/>
    <property type="evidence" value="ECO:0007669"/>
    <property type="project" value="TreeGrafter"/>
</dbReference>
<dbReference type="InterPro" id="IPR023213">
    <property type="entry name" value="CAT-like_dom_sf"/>
</dbReference>
<dbReference type="PROSITE" id="PS00455">
    <property type="entry name" value="AMP_BINDING"/>
    <property type="match status" value="1"/>
</dbReference>
<proteinExistence type="predicted"/>
<dbReference type="InterPro" id="IPR009081">
    <property type="entry name" value="PP-bd_ACP"/>
</dbReference>
<dbReference type="GO" id="GO:0005737">
    <property type="term" value="C:cytoplasm"/>
    <property type="evidence" value="ECO:0007669"/>
    <property type="project" value="TreeGrafter"/>
</dbReference>
<dbReference type="InterPro" id="IPR000873">
    <property type="entry name" value="AMP-dep_synth/lig_dom"/>
</dbReference>
<dbReference type="SUPFAM" id="SSF47336">
    <property type="entry name" value="ACP-like"/>
    <property type="match status" value="1"/>
</dbReference>
<evidence type="ECO:0000313" key="3">
    <source>
        <dbReference type="EMBL" id="SDN92052.1"/>
    </source>
</evidence>
<dbReference type="STRING" id="504798.SAMN05421871_103562"/>
<dbReference type="InterPro" id="IPR036736">
    <property type="entry name" value="ACP-like_sf"/>
</dbReference>
<dbReference type="PANTHER" id="PTHR45527:SF1">
    <property type="entry name" value="FATTY ACID SYNTHASE"/>
    <property type="match status" value="1"/>
</dbReference>
<dbReference type="Pfam" id="PF13193">
    <property type="entry name" value="AMP-binding_C"/>
    <property type="match status" value="1"/>
</dbReference>
<comment type="cofactor">
    <cofactor evidence="1">
        <name>pantetheine 4'-phosphate</name>
        <dbReference type="ChEBI" id="CHEBI:47942"/>
    </cofactor>
</comment>
<dbReference type="CDD" id="cd19531">
    <property type="entry name" value="LCL_NRPS-like"/>
    <property type="match status" value="1"/>
</dbReference>
<accession>A0A1H0FC21</accession>
<dbReference type="RefSeq" id="WP_091368792.1">
    <property type="nucleotide sequence ID" value="NZ_FNDV01000003.1"/>
</dbReference>
<dbReference type="InterPro" id="IPR045851">
    <property type="entry name" value="AMP-bd_C_sf"/>
</dbReference>
<dbReference type="NCBIfam" id="TIGR01733">
    <property type="entry name" value="AA-adenyl-dom"/>
    <property type="match status" value="1"/>
</dbReference>
<evidence type="ECO:0000313" key="4">
    <source>
        <dbReference type="Proteomes" id="UP000199651"/>
    </source>
</evidence>
<dbReference type="Gene3D" id="3.30.559.10">
    <property type="entry name" value="Chloramphenicol acetyltransferase-like domain"/>
    <property type="match status" value="1"/>
</dbReference>
<dbReference type="Pfam" id="PF00501">
    <property type="entry name" value="AMP-binding"/>
    <property type="match status" value="1"/>
</dbReference>
<dbReference type="GO" id="GO:0008610">
    <property type="term" value="P:lipid biosynthetic process"/>
    <property type="evidence" value="ECO:0007669"/>
    <property type="project" value="UniProtKB-ARBA"/>
</dbReference>
<gene>
    <name evidence="3" type="ORF">SAMN05192558_101308</name>
</gene>
<dbReference type="PROSITE" id="PS50075">
    <property type="entry name" value="CARRIER"/>
    <property type="match status" value="1"/>
</dbReference>
<dbReference type="SUPFAM" id="SSF52777">
    <property type="entry name" value="CoA-dependent acyltransferases"/>
    <property type="match status" value="2"/>
</dbReference>
<dbReference type="GO" id="GO:0044550">
    <property type="term" value="P:secondary metabolite biosynthetic process"/>
    <property type="evidence" value="ECO:0007669"/>
    <property type="project" value="TreeGrafter"/>
</dbReference>
<dbReference type="InterPro" id="IPR025110">
    <property type="entry name" value="AMP-bd_C"/>
</dbReference>
<protein>
    <submittedName>
        <fullName evidence="3">Amino acid adenylation domain-containing protein</fullName>
    </submittedName>
</protein>
<dbReference type="InterPro" id="IPR042099">
    <property type="entry name" value="ANL_N_sf"/>
</dbReference>
<dbReference type="Gene3D" id="3.30.300.30">
    <property type="match status" value="1"/>
</dbReference>
<sequence>MVLTGRASFAQERLYFLNELQPGNPAYVVAFALRVEGELRVTALTDALRRVVARHDSLRTTYQVAEGVLHQHIQPNAEPDIDVSAVAWTDQDSQDEQLRELVAAESAKPFTLGTGPLLRAWIRSWGPDEHALVVLIHHIACDGWSVGLVLNDLAAEYNAITAGAEGAQYPGEAESYLRYSQAQRAEWEDNRAGLSFWRKELNGAPKLALPTDFPRPSVLGCAGAVVRRRVDTDLVDRLTGWAKRHGTTLFTVSLAAYASVLSRYTGQDDVVIGVPVANRMEEGEDALVGCLVNTLPVRIDLSGAPTFTELVHRARTASLSAFSWQSVPFEQIVHATAGERELSHAPLFQTALTVQNFPFAFPDLDGVKLTEVDVEIEAAKFDLGVTLDVSTDIPFLRAEFSTELFDPSTATTLLDHYLTFLTSIVDEEAEPSMVGADERAQLTTYPPVSTGHPSVLARFVEQAQSNPAGVAIRHQGRDLSYGELDRWSDRVAAGLAAAGVAKGDLVGLLLRRSPAVVAAILGIWKAGGAYVPLDPEYPRQRLDLIAGSASTPVMLAEPDTVDLAEQLTAGTVLDVFTADGDSLVPQAFPEAADLAYVIYTSGSTGVPKGVMVGHAGVSALFDPTPAGLDTSADDVWLCAHSFAFDFSVWEVWGALTTGARLVIAEQPDLVDPARLARLVRDERVSVLSQTPGSLYRVLPPFLGLGESSPPRYVVLGGEALSWSRLASLTSSAPWLDTVFVNMYGITEGTIHVTIAEVPAAELSQVRQGNIGVALPSGRCYVLDERRTPVGVNVAGELYIGGPLVAKGYLGNPELTAERFLPDPFGDGVVYKTGDVVKWGTDGNLVYLGRNDTQVQVRGHRVECDEVERAFLSHPRVRSCAVAAEGDTLVAFVSGDLGTDADRELRAHVRTLLPGYMVPSRIAVVAAIPLTAHGKVDTRRLLAETVVPAPRAALSAGTSLEERIRRIWVDVLGNPDVGLHDNFFDLGGHSFALITMQERMAREGLEISVTDLFRSGTVAACAAQFQPAAATLPQVHVKERRAGRVLLAERRRRSGGGDHG</sequence>
<dbReference type="PANTHER" id="PTHR45527">
    <property type="entry name" value="NONRIBOSOMAL PEPTIDE SYNTHETASE"/>
    <property type="match status" value="1"/>
</dbReference>
<evidence type="ECO:0000256" key="1">
    <source>
        <dbReference type="ARBA" id="ARBA00001957"/>
    </source>
</evidence>
<dbReference type="EMBL" id="FNJB01000001">
    <property type="protein sequence ID" value="SDN92052.1"/>
    <property type="molecule type" value="Genomic_DNA"/>
</dbReference>
<dbReference type="InterPro" id="IPR010071">
    <property type="entry name" value="AA_adenyl_dom"/>
</dbReference>